<feature type="region of interest" description="Disordered" evidence="21">
    <location>
        <begin position="1"/>
        <end position="21"/>
    </location>
</feature>
<keyword evidence="9" id="KW-0677">Repeat</keyword>
<keyword evidence="13" id="KW-0072">Autophagy</keyword>
<evidence type="ECO:0000256" key="10">
    <source>
        <dbReference type="ARBA" id="ARBA00022771"/>
    </source>
</evidence>
<feature type="compositionally biased region" description="Polar residues" evidence="21">
    <location>
        <begin position="912"/>
        <end position="921"/>
    </location>
</feature>
<evidence type="ECO:0000256" key="18">
    <source>
        <dbReference type="ARBA" id="ARBA00062024"/>
    </source>
</evidence>
<name>L9KY87_TUPCH</name>
<dbReference type="GO" id="GO:0034198">
    <property type="term" value="P:cellular response to amino acid starvation"/>
    <property type="evidence" value="ECO:0007669"/>
    <property type="project" value="TreeGrafter"/>
</dbReference>
<feature type="repeat" description="WD" evidence="20">
    <location>
        <begin position="601"/>
        <end position="643"/>
    </location>
</feature>
<dbReference type="SMART" id="SM00320">
    <property type="entry name" value="WD40"/>
    <property type="match status" value="6"/>
</dbReference>
<feature type="repeat" description="WD" evidence="20">
    <location>
        <begin position="514"/>
        <end position="556"/>
    </location>
</feature>
<evidence type="ECO:0000256" key="2">
    <source>
        <dbReference type="ARBA" id="ARBA00004656"/>
    </source>
</evidence>
<evidence type="ECO:0000256" key="13">
    <source>
        <dbReference type="ARBA" id="ARBA00023006"/>
    </source>
</evidence>
<dbReference type="SUPFAM" id="SSF81383">
    <property type="entry name" value="F-box domain"/>
    <property type="match status" value="1"/>
</dbReference>
<evidence type="ECO:0000256" key="7">
    <source>
        <dbReference type="ARBA" id="ARBA00022679"/>
    </source>
</evidence>
<evidence type="ECO:0000256" key="15">
    <source>
        <dbReference type="ARBA" id="ARBA00023228"/>
    </source>
</evidence>
<comment type="similarity">
    <text evidence="4">Belongs to the WD repeat WDR24 family.</text>
</comment>
<keyword evidence="6 20" id="KW-0853">WD repeat</keyword>
<evidence type="ECO:0000256" key="19">
    <source>
        <dbReference type="ARBA" id="ARBA00075779"/>
    </source>
</evidence>
<evidence type="ECO:0000256" key="8">
    <source>
        <dbReference type="ARBA" id="ARBA00022723"/>
    </source>
</evidence>
<keyword evidence="8" id="KW-0479">Metal-binding</keyword>
<evidence type="ECO:0000256" key="21">
    <source>
        <dbReference type="SAM" id="MobiDB-lite"/>
    </source>
</evidence>
<comment type="subcellular location">
    <subcellularLocation>
        <location evidence="2">Lysosome membrane</location>
    </subcellularLocation>
</comment>
<evidence type="ECO:0000256" key="4">
    <source>
        <dbReference type="ARBA" id="ARBA00008134"/>
    </source>
</evidence>
<keyword evidence="14" id="KW-0472">Membrane</keyword>
<dbReference type="PANTHER" id="PTHR46200">
    <property type="entry name" value="GATOR COMPLEX PROTEIN WDR24"/>
    <property type="match status" value="1"/>
</dbReference>
<dbReference type="eggNOG" id="KOG0269">
    <property type="taxonomic scope" value="Eukaryota"/>
</dbReference>
<dbReference type="GO" id="GO:0000781">
    <property type="term" value="C:chromosome, telomeric region"/>
    <property type="evidence" value="ECO:0007669"/>
    <property type="project" value="UniProtKB-SubCell"/>
</dbReference>
<keyword evidence="12" id="KW-0862">Zinc</keyword>
<comment type="subunit">
    <text evidence="18">Component of the GATOR2 subcomplex, composed of MIOS, SEC13, SEH1L, WDR24 and WDR59. The GATOR2 complex interacts with CASTOR1 and CASTOR2; the interaction is negatively regulated by arginine. The GATOR2 complex interacts with SESN1, SESN2 and SESN3; the interaction is negatively regulated by amino acids. SESN1, SESN2 and SESN3 convey leucine availability via direct interaction with SEH1L and WDR24.</text>
</comment>
<dbReference type="FunFam" id="2.130.10.10:FF:000106">
    <property type="entry name" value="WD repeat domain 24"/>
    <property type="match status" value="1"/>
</dbReference>
<dbReference type="PROSITE" id="PS00678">
    <property type="entry name" value="WD_REPEATS_1"/>
    <property type="match status" value="1"/>
</dbReference>
<dbReference type="GO" id="GO:0061700">
    <property type="term" value="C:GATOR2 complex"/>
    <property type="evidence" value="ECO:0007669"/>
    <property type="project" value="TreeGrafter"/>
</dbReference>
<dbReference type="InterPro" id="IPR001680">
    <property type="entry name" value="WD40_rpt"/>
</dbReference>
<dbReference type="EC" id="2.3.2.27" evidence="5"/>
<dbReference type="GO" id="GO:0006260">
    <property type="term" value="P:DNA replication"/>
    <property type="evidence" value="ECO:0007669"/>
    <property type="project" value="UniProtKB-KW"/>
</dbReference>
<proteinExistence type="inferred from homology"/>
<dbReference type="GO" id="GO:0006914">
    <property type="term" value="P:autophagy"/>
    <property type="evidence" value="ECO:0007669"/>
    <property type="project" value="UniProtKB-KW"/>
</dbReference>
<protein>
    <recommendedName>
        <fullName evidence="16">GATOR2 complex protein WDR24</fullName>
        <ecNumber evidence="5">2.3.2.27</ecNumber>
    </recommendedName>
    <alternativeName>
        <fullName evidence="19">WD repeat-containing protein 24</fullName>
    </alternativeName>
</protein>
<evidence type="ECO:0000313" key="23">
    <source>
        <dbReference type="EMBL" id="ELW67766.1"/>
    </source>
</evidence>
<dbReference type="SUPFAM" id="SSF52047">
    <property type="entry name" value="RNI-like"/>
    <property type="match status" value="1"/>
</dbReference>
<evidence type="ECO:0000256" key="11">
    <source>
        <dbReference type="ARBA" id="ARBA00022786"/>
    </source>
</evidence>
<organism evidence="23 24">
    <name type="scientific">Tupaia chinensis</name>
    <name type="common">Chinese tree shrew</name>
    <name type="synonym">Tupaia belangeri chinensis</name>
    <dbReference type="NCBI Taxonomy" id="246437"/>
    <lineage>
        <taxon>Eukaryota</taxon>
        <taxon>Metazoa</taxon>
        <taxon>Chordata</taxon>
        <taxon>Craniata</taxon>
        <taxon>Vertebrata</taxon>
        <taxon>Euteleostomi</taxon>
        <taxon>Mammalia</taxon>
        <taxon>Eutheria</taxon>
        <taxon>Euarchontoglires</taxon>
        <taxon>Scandentia</taxon>
        <taxon>Tupaiidae</taxon>
        <taxon>Tupaia</taxon>
    </lineage>
</organism>
<dbReference type="GO" id="GO:0061630">
    <property type="term" value="F:ubiquitin protein ligase activity"/>
    <property type="evidence" value="ECO:0007669"/>
    <property type="project" value="UniProtKB-EC"/>
</dbReference>
<evidence type="ECO:0000256" key="14">
    <source>
        <dbReference type="ARBA" id="ARBA00023136"/>
    </source>
</evidence>
<evidence type="ECO:0000256" key="20">
    <source>
        <dbReference type="PROSITE-ProRule" id="PRU00221"/>
    </source>
</evidence>
<dbReference type="GO" id="GO:0008270">
    <property type="term" value="F:zinc ion binding"/>
    <property type="evidence" value="ECO:0007669"/>
    <property type="project" value="UniProtKB-KW"/>
</dbReference>
<keyword evidence="7" id="KW-0808">Transferase</keyword>
<dbReference type="Gene3D" id="3.80.10.10">
    <property type="entry name" value="Ribonuclease Inhibitor"/>
    <property type="match status" value="2"/>
</dbReference>
<keyword evidence="24" id="KW-1185">Reference proteome</keyword>
<dbReference type="InterPro" id="IPR057207">
    <property type="entry name" value="FBXL15_LRR"/>
</dbReference>
<dbReference type="InterPro" id="IPR019775">
    <property type="entry name" value="WD40_repeat_CS"/>
</dbReference>
<dbReference type="InterPro" id="IPR036047">
    <property type="entry name" value="F-box-like_dom_sf"/>
</dbReference>
<dbReference type="Gene3D" id="2.130.10.10">
    <property type="entry name" value="YVTN repeat-like/Quinoprotein amine dehydrogenase"/>
    <property type="match status" value="1"/>
</dbReference>
<evidence type="ECO:0000256" key="6">
    <source>
        <dbReference type="ARBA" id="ARBA00022574"/>
    </source>
</evidence>
<evidence type="ECO:0000256" key="12">
    <source>
        <dbReference type="ARBA" id="ARBA00022833"/>
    </source>
</evidence>
<sequence length="1188" mass="131258">MVLPAGPGGPTSAPTCGSPAERPPLATDEKILNGLFWYFSACEKCVLAQVCKAWRRVLYQPKFWAGLTPVLHAKELYNVLPGGEKEFVSLQGFAARGFEGFCLVGVSDLDICEFIDNYALSKKGVKAMSLKRSTITDAGLEVMLEQMQGVVRLELSGCNDFTEAGLWSSLSARITSLSVSDCINVADDAIAAISQLLPNLAELSLQAYHVTDTALAYFTARQGHSTHTLRLLSCWEITNHGVVNVVHSLPNLTALSLSGCSKVTDDGVELVAENLRKLRSLDLSWCPRITDMALEYVACDLHRLEELVLDRCVRITDTGLSYLSAMSSLRSLYLRWSCQVQDFGLKHLLAMRSLRLLSLAGCPLLTTTGLAGLVQLHELEELELTNCPGATPELFKTAMEKMSRVTTALGGSALTGRTMHCHLDAPANAISVCRDAAQVVVAGRSIFKIYAIEEEQFVEKLNLRVGRKPSLNLSCADVVWHQMDENLLATAATNGVVVTWNLGRPSRNKQDQLFTEHKRTVNKVCFHPTEAHVLLSGSQDGFMKCFDLRRKDSVSTFSGQSESVRDVQFSVRDYFTFASTFENGNVQLWDIRRPDRCERMFTAHNGPVFCCDWHPEDRGWLATGGRDKMVKVWDVTTHRAKEAHCVQTIASVARVKWRPECRHQLATCSMMVDHNIYVWDVRRPFVPAAMFEEHRDVTTGIAWRHPHDPSFLLSGSKDSTLCQHLFRDASQPVERANPEGLCYGLFGDLAFAAKESLVAAESGRKPYAGDRRTPIFFKRKLDPAEPFAGLASSALSVFETEPGGGGMSWFVDTAERYALAGRPLADLCDHNAKVARELGRNQVAQTWTMLRVIFCSPGLAAAANLSLSLGKGSSCGLPLMNSFNLKDMAPGLGSETRLERSKGDTRSDTALLDSSATLVTNEDNEETEGSDVPADYLLGDVEGEEDELYLLDPEHAHSEEPEYVLPQEAFPLRHEIVDTPPGPEHLQDKADSPHVSGSEADVASLAPMDATSSLLSVSHALYDSRLPPAFFSVLVQDMLRFYAEQGDVQMAVSVLIVLGERVRRDIDEQTQEHWYTSYIDLLQRFRLWNVSNEVVKLSTSRAVSCLNQASTTLHVNCSHCKRPMSSRGWVCDRCHRCASMCAVCHHVVKGLFVWCQGCSHGGHLQHIMKWLEGSSHCPAGCGHLCEYS</sequence>
<dbReference type="GO" id="GO:0016239">
    <property type="term" value="P:positive regulation of macroautophagy"/>
    <property type="evidence" value="ECO:0007669"/>
    <property type="project" value="TreeGrafter"/>
</dbReference>
<dbReference type="InterPro" id="IPR006553">
    <property type="entry name" value="Leu-rich_rpt_Cys-con_subtyp"/>
</dbReference>
<feature type="domain" description="F-box/LRR-repeat protein 15-like leucin rich repeat" evidence="22">
    <location>
        <begin position="172"/>
        <end position="299"/>
    </location>
</feature>
<dbReference type="Proteomes" id="UP000011518">
    <property type="component" value="Unassembled WGS sequence"/>
</dbReference>
<dbReference type="FunCoup" id="L9KY87">
    <property type="interactions" value="2382"/>
</dbReference>
<keyword evidence="11" id="KW-0833">Ubl conjugation pathway</keyword>
<evidence type="ECO:0000256" key="9">
    <source>
        <dbReference type="ARBA" id="ARBA00022737"/>
    </source>
</evidence>
<dbReference type="CDD" id="cd22127">
    <property type="entry name" value="F-box_FBXL16"/>
    <property type="match status" value="1"/>
</dbReference>
<keyword evidence="15" id="KW-0458">Lysosome</keyword>
<evidence type="ECO:0000256" key="1">
    <source>
        <dbReference type="ARBA" id="ARBA00000900"/>
    </source>
</evidence>
<dbReference type="Pfam" id="PF25372">
    <property type="entry name" value="DUF7885"/>
    <property type="match status" value="1"/>
</dbReference>
<feature type="region of interest" description="Disordered" evidence="21">
    <location>
        <begin position="978"/>
        <end position="1000"/>
    </location>
</feature>
<dbReference type="EMBL" id="KB320600">
    <property type="protein sequence ID" value="ELW67766.1"/>
    <property type="molecule type" value="Genomic_DNA"/>
</dbReference>
<feature type="region of interest" description="Disordered" evidence="21">
    <location>
        <begin position="894"/>
        <end position="934"/>
    </location>
</feature>
<comment type="function">
    <text evidence="17">Catalytic component of the GATOR2 complex, a multiprotein complex that acts as an activator of the amino acid-sensing branch of the mTORC1 signaling pathway. The GATOR2 complex indirectly activates mTORC1 through the inhibition of the GATOR1 subcomplex. GATOR2 probably acts as an E3 ubiquitin-protein ligase toward GATOR1. In the presence of abundant amino acids, the GATOR2 complex mediates ubiquitination of the NPRL2 core component of the GATOR1 complex, leading to GATOR1 inactivation. In the absence of amino acids, GATOR2 is inhibited, activating the GATOR1 complex. In addition to its role in regulation of the mTORC1 complex, promotes the acidification of lysosomes and facilitates autophagic flux. Within the GATOR2 complex, WDR24 constitutes the catalytic subunit that mediates 'Lys-6'-linked ubiquitination of NPRL2.</text>
</comment>
<evidence type="ECO:0000313" key="24">
    <source>
        <dbReference type="Proteomes" id="UP000011518"/>
    </source>
</evidence>
<dbReference type="InterPro" id="IPR036322">
    <property type="entry name" value="WD40_repeat_dom_sf"/>
</dbReference>
<dbReference type="InterPro" id="IPR032675">
    <property type="entry name" value="LRR_dom_sf"/>
</dbReference>
<dbReference type="Pfam" id="PF00400">
    <property type="entry name" value="WD40"/>
    <property type="match status" value="3"/>
</dbReference>
<dbReference type="FunFam" id="3.80.10.10:FF:002228">
    <property type="entry name" value="Uncharacterized protein"/>
    <property type="match status" value="1"/>
</dbReference>
<dbReference type="PROSITE" id="PS50294">
    <property type="entry name" value="WD_REPEATS_REGION"/>
    <property type="match status" value="1"/>
</dbReference>
<dbReference type="InParanoid" id="L9KY87"/>
<dbReference type="PANTHER" id="PTHR46200:SF1">
    <property type="entry name" value="GATOR COMPLEX PROTEIN WDR24"/>
    <property type="match status" value="1"/>
</dbReference>
<dbReference type="SMART" id="SM00367">
    <property type="entry name" value="LRR_CC"/>
    <property type="match status" value="7"/>
</dbReference>
<dbReference type="GO" id="GO:0000776">
    <property type="term" value="C:kinetochore"/>
    <property type="evidence" value="ECO:0007669"/>
    <property type="project" value="UniProtKB-KW"/>
</dbReference>
<accession>L9KY87</accession>
<dbReference type="SUPFAM" id="SSF50978">
    <property type="entry name" value="WD40 repeat-like"/>
    <property type="match status" value="1"/>
</dbReference>
<dbReference type="GO" id="GO:0005765">
    <property type="term" value="C:lysosomal membrane"/>
    <property type="evidence" value="ECO:0007669"/>
    <property type="project" value="UniProtKB-SubCell"/>
</dbReference>
<evidence type="ECO:0000256" key="5">
    <source>
        <dbReference type="ARBA" id="ARBA00012483"/>
    </source>
</evidence>
<dbReference type="GO" id="GO:0005829">
    <property type="term" value="C:cytosol"/>
    <property type="evidence" value="ECO:0007669"/>
    <property type="project" value="TreeGrafter"/>
</dbReference>
<dbReference type="AlphaFoldDB" id="L9KY87"/>
<reference evidence="24" key="1">
    <citation type="submission" date="2012-07" db="EMBL/GenBank/DDBJ databases">
        <title>Genome of the Chinese tree shrew, a rising model animal genetically related to primates.</title>
        <authorList>
            <person name="Zhang G."/>
            <person name="Fan Y."/>
            <person name="Yao Y."/>
            <person name="Huang Z."/>
        </authorList>
    </citation>
    <scope>NUCLEOTIDE SEQUENCE [LARGE SCALE GENOMIC DNA]</scope>
</reference>
<feature type="compositionally biased region" description="Low complexity" evidence="21">
    <location>
        <begin position="10"/>
        <end position="19"/>
    </location>
</feature>
<gene>
    <name evidence="23" type="ORF">TREES_T100011765</name>
</gene>
<comment type="catalytic activity">
    <reaction evidence="1">
        <text>S-ubiquitinyl-[E2 ubiquitin-conjugating enzyme]-L-cysteine + [acceptor protein]-L-lysine = [E2 ubiquitin-conjugating enzyme]-L-cysteine + N(6)-ubiquitinyl-[acceptor protein]-L-lysine.</text>
        <dbReference type="EC" id="2.3.2.27"/>
    </reaction>
</comment>
<dbReference type="InterPro" id="IPR037590">
    <property type="entry name" value="WDR24"/>
</dbReference>
<dbReference type="CDD" id="cd16693">
    <property type="entry name" value="mRING-H2-C3H3C2_WDR24"/>
    <property type="match status" value="1"/>
</dbReference>
<evidence type="ECO:0000256" key="17">
    <source>
        <dbReference type="ARBA" id="ARBA00046230"/>
    </source>
</evidence>
<evidence type="ECO:0000256" key="16">
    <source>
        <dbReference type="ARBA" id="ARBA00040269"/>
    </source>
</evidence>
<evidence type="ECO:0000256" key="3">
    <source>
        <dbReference type="ARBA" id="ARBA00004906"/>
    </source>
</evidence>
<dbReference type="STRING" id="246437.L9KY87"/>
<keyword evidence="10" id="KW-0863">Zinc-finger</keyword>
<comment type="pathway">
    <text evidence="3">Protein modification; protein ubiquitination.</text>
</comment>
<dbReference type="InterPro" id="IPR015943">
    <property type="entry name" value="WD40/YVTN_repeat-like_dom_sf"/>
</dbReference>
<dbReference type="FunFam" id="3.80.10.10:FF:000197">
    <property type="entry name" value="F-box and leucine-rich repeat protein 16"/>
    <property type="match status" value="1"/>
</dbReference>
<dbReference type="PROSITE" id="PS50082">
    <property type="entry name" value="WD_REPEATS_2"/>
    <property type="match status" value="2"/>
</dbReference>
<reference evidence="24" key="2">
    <citation type="journal article" date="2013" name="Nat. Commun.">
        <title>Genome of the Chinese tree shrew.</title>
        <authorList>
            <person name="Fan Y."/>
            <person name="Huang Z.Y."/>
            <person name="Cao C.C."/>
            <person name="Chen C.S."/>
            <person name="Chen Y.X."/>
            <person name="Fan D.D."/>
            <person name="He J."/>
            <person name="Hou H.L."/>
            <person name="Hu L."/>
            <person name="Hu X.T."/>
            <person name="Jiang X.T."/>
            <person name="Lai R."/>
            <person name="Lang Y.S."/>
            <person name="Liang B."/>
            <person name="Liao S.G."/>
            <person name="Mu D."/>
            <person name="Ma Y.Y."/>
            <person name="Niu Y.Y."/>
            <person name="Sun X.Q."/>
            <person name="Xia J.Q."/>
            <person name="Xiao J."/>
            <person name="Xiong Z.Q."/>
            <person name="Xu L."/>
            <person name="Yang L."/>
            <person name="Zhang Y."/>
            <person name="Zhao W."/>
            <person name="Zhao X.D."/>
            <person name="Zheng Y.T."/>
            <person name="Zhou J.M."/>
            <person name="Zhu Y.B."/>
            <person name="Zhang G.J."/>
            <person name="Wang J."/>
            <person name="Yao Y.G."/>
        </authorList>
    </citation>
    <scope>NUCLEOTIDE SEQUENCE [LARGE SCALE GENOMIC DNA]</scope>
</reference>
<dbReference type="GO" id="GO:1904263">
    <property type="term" value="P:positive regulation of TORC1 signaling"/>
    <property type="evidence" value="ECO:0007669"/>
    <property type="project" value="TreeGrafter"/>
</dbReference>
<evidence type="ECO:0000259" key="22">
    <source>
        <dbReference type="Pfam" id="PF25372"/>
    </source>
</evidence>
<feature type="compositionally biased region" description="Basic and acidic residues" evidence="21">
    <location>
        <begin position="896"/>
        <end position="907"/>
    </location>
</feature>